<organism evidence="1">
    <name type="scientific">viral metagenome</name>
    <dbReference type="NCBI Taxonomy" id="1070528"/>
    <lineage>
        <taxon>unclassified sequences</taxon>
        <taxon>metagenomes</taxon>
        <taxon>organismal metagenomes</taxon>
    </lineage>
</organism>
<dbReference type="EMBL" id="MT144219">
    <property type="protein sequence ID" value="QJA50819.1"/>
    <property type="molecule type" value="Genomic_DNA"/>
</dbReference>
<gene>
    <name evidence="3" type="ORF">MM415A00115_0016</name>
    <name evidence="2" type="ORF">MM415B00490_0024</name>
    <name evidence="1" type="ORF">TM448A01903_0008</name>
</gene>
<accession>A0A6H1ZTL7</accession>
<evidence type="ECO:0000313" key="2">
    <source>
        <dbReference type="EMBL" id="QJA64526.1"/>
    </source>
</evidence>
<dbReference type="AlphaFoldDB" id="A0A6H1ZTL7"/>
<dbReference type="EMBL" id="MT145190">
    <property type="protein sequence ID" value="QJI04781.1"/>
    <property type="molecule type" value="Genomic_DNA"/>
</dbReference>
<name>A0A6H1ZTL7_9ZZZZ</name>
<reference evidence="1" key="1">
    <citation type="submission" date="2020-03" db="EMBL/GenBank/DDBJ databases">
        <title>The deep terrestrial virosphere.</title>
        <authorList>
            <person name="Holmfeldt K."/>
            <person name="Nilsson E."/>
            <person name="Simone D."/>
            <person name="Lopez-Fernandez M."/>
            <person name="Wu X."/>
            <person name="de Brujin I."/>
            <person name="Lundin D."/>
            <person name="Andersson A."/>
            <person name="Bertilsson S."/>
            <person name="Dopson M."/>
        </authorList>
    </citation>
    <scope>NUCLEOTIDE SEQUENCE</scope>
    <source>
        <strain evidence="3">MM415A00115</strain>
        <strain evidence="2">MM415B00490</strain>
        <strain evidence="1">TM448A01903</strain>
    </source>
</reference>
<dbReference type="EMBL" id="MT141521">
    <property type="protein sequence ID" value="QJA64526.1"/>
    <property type="molecule type" value="Genomic_DNA"/>
</dbReference>
<proteinExistence type="predicted"/>
<evidence type="ECO:0000313" key="3">
    <source>
        <dbReference type="EMBL" id="QJI04781.1"/>
    </source>
</evidence>
<protein>
    <submittedName>
        <fullName evidence="1">Uncharacterized protein</fullName>
    </submittedName>
</protein>
<sequence>MKKEISINELSIVNTIIKTVRRSHGAADCPHKGNCLSEDEMFEIILGIVRGLTPCSKS</sequence>
<evidence type="ECO:0000313" key="1">
    <source>
        <dbReference type="EMBL" id="QJA50819.1"/>
    </source>
</evidence>